<comment type="subcellular location">
    <subcellularLocation>
        <location evidence="1">Nucleus</location>
    </subcellularLocation>
</comment>
<dbReference type="Proteomes" id="UP000095751">
    <property type="component" value="Unassembled WGS sequence"/>
</dbReference>
<keyword evidence="6" id="KW-0539">Nucleus</keyword>
<evidence type="ECO:0000256" key="6">
    <source>
        <dbReference type="ARBA" id="ARBA00023242"/>
    </source>
</evidence>
<organism evidence="8 9">
    <name type="scientific">Fragilariopsis cylindrus CCMP1102</name>
    <dbReference type="NCBI Taxonomy" id="635003"/>
    <lineage>
        <taxon>Eukaryota</taxon>
        <taxon>Sar</taxon>
        <taxon>Stramenopiles</taxon>
        <taxon>Ochrophyta</taxon>
        <taxon>Bacillariophyta</taxon>
        <taxon>Bacillariophyceae</taxon>
        <taxon>Bacillariophycidae</taxon>
        <taxon>Bacillariales</taxon>
        <taxon>Bacillariaceae</taxon>
        <taxon>Fragilariopsis</taxon>
    </lineage>
</organism>
<evidence type="ECO:0000256" key="2">
    <source>
        <dbReference type="ARBA" id="ARBA00010788"/>
    </source>
</evidence>
<keyword evidence="4" id="KW-0747">Spliceosome</keyword>
<protein>
    <recommendedName>
        <fullName evidence="10">Pre-mRNA-splicing factor SPF27</fullName>
    </recommendedName>
</protein>
<evidence type="ECO:0000313" key="9">
    <source>
        <dbReference type="Proteomes" id="UP000095751"/>
    </source>
</evidence>
<keyword evidence="5" id="KW-0508">mRNA splicing</keyword>
<name>A0A1E7F4H7_9STRA</name>
<dbReference type="PANTHER" id="PTHR13296">
    <property type="entry name" value="BCAS2 PROTEIN"/>
    <property type="match status" value="1"/>
</dbReference>
<dbReference type="PANTHER" id="PTHR13296:SF0">
    <property type="entry name" value="PRE-MRNA-SPLICING FACTOR SPF27"/>
    <property type="match status" value="1"/>
</dbReference>
<feature type="region of interest" description="Disordered" evidence="7">
    <location>
        <begin position="201"/>
        <end position="225"/>
    </location>
</feature>
<evidence type="ECO:0000256" key="4">
    <source>
        <dbReference type="ARBA" id="ARBA00022728"/>
    </source>
</evidence>
<keyword evidence="9" id="KW-1185">Reference proteome</keyword>
<evidence type="ECO:0000313" key="8">
    <source>
        <dbReference type="EMBL" id="OEU13036.1"/>
    </source>
</evidence>
<sequence length="225" mass="26199">MNDGNNDGQPVVLLDSLPYVETVHEDYEEYALALIEEEMKASVPRSLKKMQPLNFRTSMMQKEYESLIVKDGGVEGTLISVQRPKEQLLSFQPKKIVKPTTIEEWNDSNAIEQAKSQFESERIRSQVIEVEKEEGVANWKDHITSLDKLVSFWTKSLQKQAEIVEEINFQRQQSQEKQTGPELERLNQDYQQALYRRNQLEHTIEGLKRESNNNTSTNNDRKRKA</sequence>
<gene>
    <name evidence="8" type="ORF">FRACYDRAFT_243553</name>
</gene>
<accession>A0A1E7F4H7</accession>
<dbReference type="GO" id="GO:0071011">
    <property type="term" value="C:precatalytic spliceosome"/>
    <property type="evidence" value="ECO:0007669"/>
    <property type="project" value="TreeGrafter"/>
</dbReference>
<evidence type="ECO:0000256" key="1">
    <source>
        <dbReference type="ARBA" id="ARBA00004123"/>
    </source>
</evidence>
<dbReference type="InParanoid" id="A0A1E7F4H7"/>
<dbReference type="KEGG" id="fcy:FRACYDRAFT_243553"/>
<keyword evidence="3" id="KW-0507">mRNA processing</keyword>
<evidence type="ECO:0000256" key="7">
    <source>
        <dbReference type="SAM" id="MobiDB-lite"/>
    </source>
</evidence>
<evidence type="ECO:0000256" key="5">
    <source>
        <dbReference type="ARBA" id="ARBA00023187"/>
    </source>
</evidence>
<reference evidence="8 9" key="1">
    <citation type="submission" date="2016-09" db="EMBL/GenBank/DDBJ databases">
        <title>Extensive genetic diversity and differential bi-allelic expression allows diatom success in the polar Southern Ocean.</title>
        <authorList>
            <consortium name="DOE Joint Genome Institute"/>
            <person name="Mock T."/>
            <person name="Otillar R.P."/>
            <person name="Strauss J."/>
            <person name="Dupont C."/>
            <person name="Frickenhaus S."/>
            <person name="Maumus F."/>
            <person name="Mcmullan M."/>
            <person name="Sanges R."/>
            <person name="Schmutz J."/>
            <person name="Toseland A."/>
            <person name="Valas R."/>
            <person name="Veluchamy A."/>
            <person name="Ward B.J."/>
            <person name="Allen A."/>
            <person name="Barry K."/>
            <person name="Falciatore A."/>
            <person name="Ferrante M."/>
            <person name="Fortunato A.E."/>
            <person name="Gloeckner G."/>
            <person name="Gruber A."/>
            <person name="Hipkin R."/>
            <person name="Janech M."/>
            <person name="Kroth P."/>
            <person name="Leese F."/>
            <person name="Lindquist E."/>
            <person name="Lyon B.R."/>
            <person name="Martin J."/>
            <person name="Mayer C."/>
            <person name="Parker M."/>
            <person name="Quesneville H."/>
            <person name="Raymond J."/>
            <person name="Uhlig C."/>
            <person name="Valentin K.U."/>
            <person name="Worden A.Z."/>
            <person name="Armbrust E.V."/>
            <person name="Bowler C."/>
            <person name="Green B."/>
            <person name="Moulton V."/>
            <person name="Van Oosterhout C."/>
            <person name="Grigoriev I."/>
        </authorList>
    </citation>
    <scope>NUCLEOTIDE SEQUENCE [LARGE SCALE GENOMIC DNA]</scope>
    <source>
        <strain evidence="8 9">CCMP1102</strain>
    </source>
</reference>
<feature type="compositionally biased region" description="Basic and acidic residues" evidence="7">
    <location>
        <begin position="201"/>
        <end position="211"/>
    </location>
</feature>
<dbReference type="AlphaFoldDB" id="A0A1E7F4H7"/>
<dbReference type="GO" id="GO:0008380">
    <property type="term" value="P:RNA splicing"/>
    <property type="evidence" value="ECO:0007669"/>
    <property type="project" value="UniProtKB-KW"/>
</dbReference>
<evidence type="ECO:0000256" key="3">
    <source>
        <dbReference type="ARBA" id="ARBA00022664"/>
    </source>
</evidence>
<dbReference type="Pfam" id="PF05700">
    <property type="entry name" value="BCAS2"/>
    <property type="match status" value="1"/>
</dbReference>
<proteinExistence type="inferred from homology"/>
<dbReference type="OrthoDB" id="205794at2759"/>
<evidence type="ECO:0008006" key="10">
    <source>
        <dbReference type="Google" id="ProtNLM"/>
    </source>
</evidence>
<dbReference type="EMBL" id="KV784363">
    <property type="protein sequence ID" value="OEU13036.1"/>
    <property type="molecule type" value="Genomic_DNA"/>
</dbReference>
<dbReference type="InterPro" id="IPR008409">
    <property type="entry name" value="SPF27"/>
</dbReference>
<dbReference type="GO" id="GO:0000974">
    <property type="term" value="C:Prp19 complex"/>
    <property type="evidence" value="ECO:0007669"/>
    <property type="project" value="TreeGrafter"/>
</dbReference>
<dbReference type="GO" id="GO:0071013">
    <property type="term" value="C:catalytic step 2 spliceosome"/>
    <property type="evidence" value="ECO:0007669"/>
    <property type="project" value="TreeGrafter"/>
</dbReference>
<comment type="similarity">
    <text evidence="2">Belongs to the SPF27 family.</text>
</comment>
<dbReference type="GO" id="GO:0006397">
    <property type="term" value="P:mRNA processing"/>
    <property type="evidence" value="ECO:0007669"/>
    <property type="project" value="UniProtKB-KW"/>
</dbReference>